<evidence type="ECO:0000313" key="5">
    <source>
        <dbReference type="EMBL" id="MCS0630419.1"/>
    </source>
</evidence>
<gene>
    <name evidence="5" type="ORF">NX786_13840</name>
</gene>
<evidence type="ECO:0000256" key="1">
    <source>
        <dbReference type="ARBA" id="ARBA00022679"/>
    </source>
</evidence>
<keyword evidence="5" id="KW-0378">Hydrolase</keyword>
<evidence type="ECO:0000259" key="3">
    <source>
        <dbReference type="Pfam" id="PF07167"/>
    </source>
</evidence>
<comment type="caution">
    <text evidence="5">The sequence shown here is derived from an EMBL/GenBank/DDBJ whole genome shotgun (WGS) entry which is preliminary data.</text>
</comment>
<dbReference type="InterPro" id="IPR051321">
    <property type="entry name" value="PHA/PHB_synthase"/>
</dbReference>
<dbReference type="PANTHER" id="PTHR36837:SF5">
    <property type="entry name" value="POLY-3-HYDROXYBUTYRATE SYNTHASE"/>
    <property type="match status" value="1"/>
</dbReference>
<dbReference type="GO" id="GO:0016787">
    <property type="term" value="F:hydrolase activity"/>
    <property type="evidence" value="ECO:0007669"/>
    <property type="project" value="UniProtKB-KW"/>
</dbReference>
<reference evidence="5" key="1">
    <citation type="submission" date="2022-08" db="EMBL/GenBank/DDBJ databases">
        <title>Reclassification of Massilia species as members of the genera Telluria, Duganella, Pseudoduganella, Mokoshia gen. nov. and Zemynaea gen. nov. using orthogonal and non-orthogonal genome-based approaches.</title>
        <authorList>
            <person name="Bowman J.P."/>
        </authorList>
    </citation>
    <scope>NUCLEOTIDE SEQUENCE</scope>
    <source>
        <strain evidence="5">LMG 11547</strain>
    </source>
</reference>
<dbReference type="EMBL" id="JANUHC010000004">
    <property type="protein sequence ID" value="MCS0630419.1"/>
    <property type="molecule type" value="Genomic_DNA"/>
</dbReference>
<evidence type="ECO:0000313" key="6">
    <source>
        <dbReference type="Proteomes" id="UP001165263"/>
    </source>
</evidence>
<dbReference type="InterPro" id="IPR010941">
    <property type="entry name" value="PhaC_N"/>
</dbReference>
<keyword evidence="6" id="KW-1185">Reference proteome</keyword>
<evidence type="ECO:0000259" key="4">
    <source>
        <dbReference type="Pfam" id="PF12551"/>
    </source>
</evidence>
<dbReference type="Gene3D" id="3.40.50.1820">
    <property type="entry name" value="alpha/beta hydrolase"/>
    <property type="match status" value="1"/>
</dbReference>
<keyword evidence="2" id="KW-0012">Acyltransferase</keyword>
<dbReference type="SUPFAM" id="SSF53474">
    <property type="entry name" value="alpha/beta-Hydrolases"/>
    <property type="match status" value="1"/>
</dbReference>
<dbReference type="InterPro" id="IPR022211">
    <property type="entry name" value="PHBC_N"/>
</dbReference>
<keyword evidence="1" id="KW-0808">Transferase</keyword>
<sequence>MLHAALGRVTSGISPAALALAWVDWSLHLAQSPGKWARLCDKALRKAGRFGDYAARAAVGQVARCIEPLPQDRRFDGEAWQRWPFNVIQQGFLLNQQWWHNVTTGIGGVAPHHEQVVAFVARQLLDMMSPVNFIATNPEVLQATAQQGGMNFAKGMGYLADDCWRMLTDCPPAGAEDFVPGRQVAVTPGRVVLRNRLMELIQYAPATPDVHAEPVLIVPAWIMKYYILDLSPRNSLVNYLVGRGHTVFMISWHNPGEEDRDLGMDDYLRQGVLAALDAVNAIVPDRRVHAVGYCLGGTLLAIAAAYLAGRRDERLRSLTLFAAQTDFTEAGELSLFIDDSELNFLEDIMWRQGYLQTRQMAGAFQLLRSNDLVWSRIVNDYLLGQRPPMNDLMAWNADATRMPYRMHSEYLRRLFLKNDLFEGRYHIDGRPVALADIRAPLFVVATETDHVAPWKSVYKINLVADADVTFVLTSGGHNAGIVSEPGHRGRHFRLARRTDGDRYLAPDEWVAATPARDGSWWPAWVDWLEAGSTGRTAPPAPGAAGYALLEPAPGRYVLER</sequence>
<accession>A0ABT2BZ61</accession>
<feature type="domain" description="Poly-beta-hydroxybutyrate polymerase N-terminal" evidence="3">
    <location>
        <begin position="71"/>
        <end position="240"/>
    </location>
</feature>
<name>A0ABT2BZ61_9BURK</name>
<feature type="domain" description="Poly-beta-hydroxybutyrate polymerase N-terminal" evidence="4">
    <location>
        <begin position="1"/>
        <end position="35"/>
    </location>
</feature>
<protein>
    <submittedName>
        <fullName evidence="5">Alpha/beta fold hydrolase</fullName>
    </submittedName>
</protein>
<dbReference type="Pfam" id="PF12551">
    <property type="entry name" value="PHBC_N"/>
    <property type="match status" value="1"/>
</dbReference>
<dbReference type="Pfam" id="PF07167">
    <property type="entry name" value="PhaC_N"/>
    <property type="match status" value="1"/>
</dbReference>
<dbReference type="PANTHER" id="PTHR36837">
    <property type="entry name" value="POLY(3-HYDROXYALKANOATE) POLYMERASE SUBUNIT PHAC"/>
    <property type="match status" value="1"/>
</dbReference>
<evidence type="ECO:0000256" key="2">
    <source>
        <dbReference type="ARBA" id="ARBA00023315"/>
    </source>
</evidence>
<proteinExistence type="predicted"/>
<organism evidence="5 6">
    <name type="scientific">Telluria mixta</name>
    <dbReference type="NCBI Taxonomy" id="34071"/>
    <lineage>
        <taxon>Bacteria</taxon>
        <taxon>Pseudomonadati</taxon>
        <taxon>Pseudomonadota</taxon>
        <taxon>Betaproteobacteria</taxon>
        <taxon>Burkholderiales</taxon>
        <taxon>Oxalobacteraceae</taxon>
        <taxon>Telluria group</taxon>
        <taxon>Telluria</taxon>
    </lineage>
</organism>
<dbReference type="Proteomes" id="UP001165263">
    <property type="component" value="Unassembled WGS sequence"/>
</dbReference>
<dbReference type="InterPro" id="IPR029058">
    <property type="entry name" value="AB_hydrolase_fold"/>
</dbReference>